<keyword evidence="2" id="KW-1185">Reference proteome</keyword>
<dbReference type="Proteomes" id="UP001183410">
    <property type="component" value="Unassembled WGS sequence"/>
</dbReference>
<accession>A0ABU2JMR2</accession>
<evidence type="ECO:0000313" key="2">
    <source>
        <dbReference type="Proteomes" id="UP001183410"/>
    </source>
</evidence>
<sequence>MGILFGYYAAADDRDAARAVRRGDDAPAGAGPDELVVKGIDPVASLLTVEALITGRAEEAVLAVPGRGRLVAMAEDGELLTLSLTDDLRDALASRDEAALAELAGAWAAAGDFDVPLEPAEVAELAAFLRRLAALAAGAVGRDHHLYCWVRP</sequence>
<dbReference type="EMBL" id="JAVREO010000004">
    <property type="protein sequence ID" value="MDT0266264.1"/>
    <property type="molecule type" value="Genomic_DNA"/>
</dbReference>
<gene>
    <name evidence="1" type="ORF">RM844_08140</name>
</gene>
<organism evidence="1 2">
    <name type="scientific">Streptomyces chisholmiae</name>
    <dbReference type="NCBI Taxonomy" id="3075540"/>
    <lineage>
        <taxon>Bacteria</taxon>
        <taxon>Bacillati</taxon>
        <taxon>Actinomycetota</taxon>
        <taxon>Actinomycetes</taxon>
        <taxon>Kitasatosporales</taxon>
        <taxon>Streptomycetaceae</taxon>
        <taxon>Streptomyces</taxon>
    </lineage>
</organism>
<dbReference type="RefSeq" id="WP_311666282.1">
    <property type="nucleotide sequence ID" value="NZ_JAVREO010000004.1"/>
</dbReference>
<proteinExistence type="predicted"/>
<comment type="caution">
    <text evidence="1">The sequence shown here is derived from an EMBL/GenBank/DDBJ whole genome shotgun (WGS) entry which is preliminary data.</text>
</comment>
<reference evidence="2" key="1">
    <citation type="submission" date="2023-07" db="EMBL/GenBank/DDBJ databases">
        <title>30 novel species of actinomycetes from the DSMZ collection.</title>
        <authorList>
            <person name="Nouioui I."/>
        </authorList>
    </citation>
    <scope>NUCLEOTIDE SEQUENCE [LARGE SCALE GENOMIC DNA]</scope>
    <source>
        <strain evidence="2">DSM 44915</strain>
    </source>
</reference>
<protein>
    <submittedName>
        <fullName evidence="1">Uncharacterized protein</fullName>
    </submittedName>
</protein>
<name>A0ABU2JMR2_9ACTN</name>
<evidence type="ECO:0000313" key="1">
    <source>
        <dbReference type="EMBL" id="MDT0266264.1"/>
    </source>
</evidence>